<name>A0A290MQB1_CAUVI</name>
<feature type="transmembrane region" description="Helical" evidence="1">
    <location>
        <begin position="7"/>
        <end position="28"/>
    </location>
</feature>
<evidence type="ECO:0000313" key="3">
    <source>
        <dbReference type="Proteomes" id="UP000217311"/>
    </source>
</evidence>
<evidence type="ECO:0000256" key="1">
    <source>
        <dbReference type="SAM" id="Phobius"/>
    </source>
</evidence>
<dbReference type="EMBL" id="CP023315">
    <property type="protein sequence ID" value="ATC34180.1"/>
    <property type="molecule type" value="Genomic_DNA"/>
</dbReference>
<gene>
    <name evidence="2" type="ORF">CA606_18595</name>
</gene>
<keyword evidence="1" id="KW-0472">Membrane</keyword>
<dbReference type="RefSeq" id="WP_096053530.1">
    <property type="nucleotide sequence ID" value="NZ_CP023315.3"/>
</dbReference>
<accession>A0A290MQB1</accession>
<keyword evidence="1" id="KW-1133">Transmembrane helix</keyword>
<sequence>MLSQMPQYLSVVAGGLLVVVLCLLLMGWGGLLTLLQRIGIAMFAAGFVLAAIPRFQGQAPGWGDVIMLAGLALYFGTTYAPKILQHVDGLDGRVDGRIGHRGRVDP</sequence>
<feature type="transmembrane region" description="Helical" evidence="1">
    <location>
        <begin position="34"/>
        <end position="53"/>
    </location>
</feature>
<proteinExistence type="predicted"/>
<evidence type="ECO:0000313" key="2">
    <source>
        <dbReference type="EMBL" id="ATC34180.1"/>
    </source>
</evidence>
<organism evidence="2 3">
    <name type="scientific">Caulobacter vibrioides</name>
    <name type="common">Caulobacter crescentus</name>
    <dbReference type="NCBI Taxonomy" id="155892"/>
    <lineage>
        <taxon>Bacteria</taxon>
        <taxon>Pseudomonadati</taxon>
        <taxon>Pseudomonadota</taxon>
        <taxon>Alphaproteobacteria</taxon>
        <taxon>Caulobacterales</taxon>
        <taxon>Caulobacteraceae</taxon>
        <taxon>Caulobacter</taxon>
    </lineage>
</organism>
<feature type="transmembrane region" description="Helical" evidence="1">
    <location>
        <begin position="65"/>
        <end position="84"/>
    </location>
</feature>
<keyword evidence="1" id="KW-0812">Transmembrane</keyword>
<reference evidence="3" key="1">
    <citation type="submission" date="2017-09" db="EMBL/GenBank/DDBJ databases">
        <title>Genome evolution observed in wild isolates of Caulobacter crescentus.</title>
        <authorList>
            <person name="Ely B."/>
            <person name="Wilson K."/>
            <person name="Scott D."/>
        </authorList>
    </citation>
    <scope>NUCLEOTIDE SEQUENCE [LARGE SCALE GENOMIC DNA]</scope>
    <source>
        <strain evidence="3">CB13b1a</strain>
    </source>
</reference>
<dbReference type="AlphaFoldDB" id="A0A290MQB1"/>
<dbReference type="Proteomes" id="UP000217311">
    <property type="component" value="Chromosome"/>
</dbReference>
<protein>
    <submittedName>
        <fullName evidence="2">Uncharacterized protein</fullName>
    </submittedName>
</protein>